<feature type="transmembrane region" description="Helical" evidence="2">
    <location>
        <begin position="27"/>
        <end position="44"/>
    </location>
</feature>
<evidence type="ECO:0000313" key="3">
    <source>
        <dbReference type="EMBL" id="AJA11626.1"/>
    </source>
</evidence>
<protein>
    <submittedName>
        <fullName evidence="3">Uncharacterized protein</fullName>
    </submittedName>
</protein>
<dbReference type="HOGENOM" id="CLU_109231_0_0_5"/>
<keyword evidence="2" id="KW-0812">Transmembrane</keyword>
<dbReference type="AlphaFoldDB" id="A0A0A7PNG0"/>
<geneLocation type="plasmid" evidence="3 4">
    <name>pSfKp5.2</name>
</geneLocation>
<keyword evidence="2" id="KW-1133">Transmembrane helix</keyword>
<feature type="compositionally biased region" description="Polar residues" evidence="1">
    <location>
        <begin position="54"/>
        <end position="64"/>
    </location>
</feature>
<organism evidence="3 4">
    <name type="scientific">Sphingopyxis fribergensis</name>
    <dbReference type="NCBI Taxonomy" id="1515612"/>
    <lineage>
        <taxon>Bacteria</taxon>
        <taxon>Pseudomonadati</taxon>
        <taxon>Pseudomonadota</taxon>
        <taxon>Alphaproteobacteria</taxon>
        <taxon>Sphingomonadales</taxon>
        <taxon>Sphingomonadaceae</taxon>
        <taxon>Sphingopyxis</taxon>
    </lineage>
</organism>
<name>A0A0A7PNG0_9SPHN</name>
<sequence>MSGLFAIIFLAAVVGVFKPYIGSLKRWHFAIAAIVSLILVGSFADPKASTTMAASDPVASTTEPSAKGEDAAPSALPSKWTYNEQMDEMRGTVTKTARLTSSNEVNLQFPYGTVSGYIEVRKRPTDGLNVMFLVDKGQILCRSYSDGHVSVKFDDQPIKRYACDGASDGSSDIAFLSNESGFLANLKKSKKVIIEAEFYQQGNQQFAFDTAGLDWK</sequence>
<accession>A0A0A7PNG0</accession>
<feature type="region of interest" description="Disordered" evidence="1">
    <location>
        <begin position="54"/>
        <end position="74"/>
    </location>
</feature>
<dbReference type="EMBL" id="CP009123">
    <property type="protein sequence ID" value="AJA11626.1"/>
    <property type="molecule type" value="Genomic_DNA"/>
</dbReference>
<proteinExistence type="predicted"/>
<keyword evidence="3" id="KW-0614">Plasmid</keyword>
<evidence type="ECO:0000256" key="1">
    <source>
        <dbReference type="SAM" id="MobiDB-lite"/>
    </source>
</evidence>
<dbReference type="Proteomes" id="UP000030907">
    <property type="component" value="Plasmid pSfKp5.2"/>
</dbReference>
<keyword evidence="2" id="KW-0472">Membrane</keyword>
<evidence type="ECO:0000313" key="4">
    <source>
        <dbReference type="Proteomes" id="UP000030907"/>
    </source>
</evidence>
<reference evidence="3 4" key="1">
    <citation type="journal article" date="2015" name="Int. J. Syst. Evol. Microbiol.">
        <title>Description of Sphingopyxis fribergensis sp. nov. - a soil bacterium with the ability to degrade styrene and phenylacetic acid.</title>
        <authorList>
            <person name="Oelschlagel M."/>
            <person name="Ruckert C."/>
            <person name="Kalinowski J."/>
            <person name="Schmidt G."/>
            <person name="Schlomann M."/>
            <person name="Tischler D."/>
        </authorList>
    </citation>
    <scope>NUCLEOTIDE SEQUENCE [LARGE SCALE GENOMIC DNA]</scope>
    <source>
        <strain evidence="3 4">Kp5.2</strain>
        <plasmid evidence="3">pSfKp5.2</plasmid>
    </source>
</reference>
<keyword evidence="4" id="KW-1185">Reference proteome</keyword>
<gene>
    <name evidence="3" type="ORF">SKP52_23920</name>
</gene>
<evidence type="ECO:0000256" key="2">
    <source>
        <dbReference type="SAM" id="Phobius"/>
    </source>
</evidence>
<dbReference type="KEGG" id="sphk:SKP52_23920"/>